<dbReference type="AlphaFoldDB" id="A0A919SAB5"/>
<sequence length="76" mass="8196">MNEDVRRETDGIVRALFAVRMMTGIPTTPDPLMDALVALEAARTARDHADRLVNLVARAAVDRGASLEALGPVLEL</sequence>
<gene>
    <name evidence="1" type="ORF">Aco04nite_07740</name>
</gene>
<protein>
    <submittedName>
        <fullName evidence="1">Uncharacterized protein</fullName>
    </submittedName>
</protein>
<accession>A0A919SAB5</accession>
<organism evidence="1 2">
    <name type="scientific">Winogradskya consettensis</name>
    <dbReference type="NCBI Taxonomy" id="113560"/>
    <lineage>
        <taxon>Bacteria</taxon>
        <taxon>Bacillati</taxon>
        <taxon>Actinomycetota</taxon>
        <taxon>Actinomycetes</taxon>
        <taxon>Micromonosporales</taxon>
        <taxon>Micromonosporaceae</taxon>
        <taxon>Winogradskya</taxon>
    </lineage>
</organism>
<evidence type="ECO:0000313" key="2">
    <source>
        <dbReference type="Proteomes" id="UP000680865"/>
    </source>
</evidence>
<name>A0A919SAB5_9ACTN</name>
<keyword evidence="2" id="KW-1185">Reference proteome</keyword>
<dbReference type="EMBL" id="BOQP01000004">
    <property type="protein sequence ID" value="GIM67773.1"/>
    <property type="molecule type" value="Genomic_DNA"/>
</dbReference>
<comment type="caution">
    <text evidence="1">The sequence shown here is derived from an EMBL/GenBank/DDBJ whole genome shotgun (WGS) entry which is preliminary data.</text>
</comment>
<proteinExistence type="predicted"/>
<evidence type="ECO:0000313" key="1">
    <source>
        <dbReference type="EMBL" id="GIM67773.1"/>
    </source>
</evidence>
<reference evidence="1" key="1">
    <citation type="submission" date="2021-03" db="EMBL/GenBank/DDBJ databases">
        <title>Whole genome shotgun sequence of Actinoplanes consettensis NBRC 14913.</title>
        <authorList>
            <person name="Komaki H."/>
            <person name="Tamura T."/>
        </authorList>
    </citation>
    <scope>NUCLEOTIDE SEQUENCE</scope>
    <source>
        <strain evidence="1">NBRC 14913</strain>
    </source>
</reference>
<dbReference type="Proteomes" id="UP000680865">
    <property type="component" value="Unassembled WGS sequence"/>
</dbReference>
<dbReference type="RefSeq" id="WP_212995779.1">
    <property type="nucleotide sequence ID" value="NZ_BAAATW010000002.1"/>
</dbReference>